<reference evidence="2" key="1">
    <citation type="submission" date="2018-10" db="EMBL/GenBank/DDBJ databases">
        <title>Hidden diversity of soil giant viruses.</title>
        <authorList>
            <person name="Schulz F."/>
            <person name="Alteio L."/>
            <person name="Goudeau D."/>
            <person name="Ryan E.M."/>
            <person name="Malmstrom R.R."/>
            <person name="Blanchard J."/>
            <person name="Woyke T."/>
        </authorList>
    </citation>
    <scope>NUCLEOTIDE SEQUENCE</scope>
    <source>
        <strain evidence="2">HAV1</strain>
    </source>
</reference>
<accession>A0A3G5A2S7</accession>
<keyword evidence="1" id="KW-0812">Transmembrane</keyword>
<keyword evidence="1" id="KW-0472">Membrane</keyword>
<evidence type="ECO:0000256" key="1">
    <source>
        <dbReference type="SAM" id="Phobius"/>
    </source>
</evidence>
<feature type="non-terminal residue" evidence="2">
    <location>
        <position position="1"/>
    </location>
</feature>
<organism evidence="2">
    <name type="scientific">Harvfovirus sp</name>
    <dbReference type="NCBI Taxonomy" id="2487768"/>
    <lineage>
        <taxon>Viruses</taxon>
        <taxon>Varidnaviria</taxon>
        <taxon>Bamfordvirae</taxon>
        <taxon>Nucleocytoviricota</taxon>
        <taxon>Megaviricetes</taxon>
        <taxon>Imitervirales</taxon>
        <taxon>Mimiviridae</taxon>
        <taxon>Klosneuvirinae</taxon>
    </lineage>
</organism>
<gene>
    <name evidence="2" type="ORF">Harvfovirus39_1</name>
</gene>
<dbReference type="EMBL" id="MK072281">
    <property type="protein sequence ID" value="AYV81522.1"/>
    <property type="molecule type" value="Genomic_DNA"/>
</dbReference>
<keyword evidence="1" id="KW-1133">Transmembrane helix</keyword>
<proteinExistence type="predicted"/>
<name>A0A3G5A2S7_9VIRU</name>
<protein>
    <submittedName>
        <fullName evidence="2">Uncharacterized protein</fullName>
    </submittedName>
</protein>
<evidence type="ECO:0000313" key="2">
    <source>
        <dbReference type="EMBL" id="AYV81522.1"/>
    </source>
</evidence>
<sequence>ANSFSLANIRFRPNSWIMSKILDILQLAWKIFYIKDHIKFIHVMIETFSEKGASIERMMSISFVQTINFLLRISNIFAVVLRVYMKYLVERRYFIDKVLDRENLILANG</sequence>
<feature type="transmembrane region" description="Helical" evidence="1">
    <location>
        <begin position="67"/>
        <end position="85"/>
    </location>
</feature>